<dbReference type="SUPFAM" id="SSF48498">
    <property type="entry name" value="Tetracyclin repressor-like, C-terminal domain"/>
    <property type="match status" value="1"/>
</dbReference>
<feature type="domain" description="HTH tetR-type" evidence="6">
    <location>
        <begin position="22"/>
        <end position="82"/>
    </location>
</feature>
<organism evidence="7 8">
    <name type="scientific">Nocardioides marmoriginsengisoli</name>
    <dbReference type="NCBI Taxonomy" id="661483"/>
    <lineage>
        <taxon>Bacteria</taxon>
        <taxon>Bacillati</taxon>
        <taxon>Actinomycetota</taxon>
        <taxon>Actinomycetes</taxon>
        <taxon>Propionibacteriales</taxon>
        <taxon>Nocardioidaceae</taxon>
        <taxon>Nocardioides</taxon>
    </lineage>
</organism>
<dbReference type="SUPFAM" id="SSF46689">
    <property type="entry name" value="Homeodomain-like"/>
    <property type="match status" value="1"/>
</dbReference>
<keyword evidence="3" id="KW-0804">Transcription</keyword>
<dbReference type="GO" id="GO:0003700">
    <property type="term" value="F:DNA-binding transcription factor activity"/>
    <property type="evidence" value="ECO:0007669"/>
    <property type="project" value="TreeGrafter"/>
</dbReference>
<dbReference type="EMBL" id="RJSE01000008">
    <property type="protein sequence ID" value="RNL61083.1"/>
    <property type="molecule type" value="Genomic_DNA"/>
</dbReference>
<feature type="region of interest" description="Disordered" evidence="5">
    <location>
        <begin position="1"/>
        <end position="21"/>
    </location>
</feature>
<evidence type="ECO:0000313" key="8">
    <source>
        <dbReference type="Proteomes" id="UP000267128"/>
    </source>
</evidence>
<dbReference type="InterPro" id="IPR011075">
    <property type="entry name" value="TetR_C"/>
</dbReference>
<proteinExistence type="predicted"/>
<evidence type="ECO:0000256" key="1">
    <source>
        <dbReference type="ARBA" id="ARBA00023015"/>
    </source>
</evidence>
<dbReference type="AlphaFoldDB" id="A0A3N0CDK4"/>
<dbReference type="InterPro" id="IPR001647">
    <property type="entry name" value="HTH_TetR"/>
</dbReference>
<dbReference type="InterPro" id="IPR009057">
    <property type="entry name" value="Homeodomain-like_sf"/>
</dbReference>
<dbReference type="Proteomes" id="UP000267128">
    <property type="component" value="Unassembled WGS sequence"/>
</dbReference>
<evidence type="ECO:0000256" key="4">
    <source>
        <dbReference type="PROSITE-ProRule" id="PRU00335"/>
    </source>
</evidence>
<protein>
    <submittedName>
        <fullName evidence="7">TetR/AcrR family transcriptional regulator</fullName>
    </submittedName>
</protein>
<keyword evidence="2 4" id="KW-0238">DNA-binding</keyword>
<evidence type="ECO:0000313" key="7">
    <source>
        <dbReference type="EMBL" id="RNL61083.1"/>
    </source>
</evidence>
<dbReference type="Pfam" id="PF00440">
    <property type="entry name" value="TetR_N"/>
    <property type="match status" value="1"/>
</dbReference>
<reference evidence="7 8" key="1">
    <citation type="submission" date="2018-11" db="EMBL/GenBank/DDBJ databases">
        <authorList>
            <person name="Li F."/>
        </authorList>
    </citation>
    <scope>NUCLEOTIDE SEQUENCE [LARGE SCALE GENOMIC DNA]</scope>
    <source>
        <strain evidence="7 8">Gsoil 097</strain>
    </source>
</reference>
<dbReference type="PRINTS" id="PR00455">
    <property type="entry name" value="HTHTETR"/>
</dbReference>
<evidence type="ECO:0000259" key="6">
    <source>
        <dbReference type="PROSITE" id="PS50977"/>
    </source>
</evidence>
<dbReference type="PANTHER" id="PTHR30055:SF148">
    <property type="entry name" value="TETR-FAMILY TRANSCRIPTIONAL REGULATOR"/>
    <property type="match status" value="1"/>
</dbReference>
<dbReference type="Gene3D" id="1.10.10.60">
    <property type="entry name" value="Homeodomain-like"/>
    <property type="match status" value="1"/>
</dbReference>
<dbReference type="InterPro" id="IPR036271">
    <property type="entry name" value="Tet_transcr_reg_TetR-rel_C_sf"/>
</dbReference>
<evidence type="ECO:0000256" key="2">
    <source>
        <dbReference type="ARBA" id="ARBA00023125"/>
    </source>
</evidence>
<dbReference type="Gene3D" id="1.10.357.10">
    <property type="entry name" value="Tetracycline Repressor, domain 2"/>
    <property type="match status" value="1"/>
</dbReference>
<dbReference type="OrthoDB" id="9796019at2"/>
<evidence type="ECO:0000256" key="3">
    <source>
        <dbReference type="ARBA" id="ARBA00023163"/>
    </source>
</evidence>
<evidence type="ECO:0000256" key="5">
    <source>
        <dbReference type="SAM" id="MobiDB-lite"/>
    </source>
</evidence>
<dbReference type="PROSITE" id="PS50977">
    <property type="entry name" value="HTH_TETR_2"/>
    <property type="match status" value="1"/>
</dbReference>
<feature type="DNA-binding region" description="H-T-H motif" evidence="4">
    <location>
        <begin position="45"/>
        <end position="64"/>
    </location>
</feature>
<gene>
    <name evidence="7" type="ORF">EFK50_17030</name>
</gene>
<dbReference type="InterPro" id="IPR050109">
    <property type="entry name" value="HTH-type_TetR-like_transc_reg"/>
</dbReference>
<dbReference type="GO" id="GO:0000976">
    <property type="term" value="F:transcription cis-regulatory region binding"/>
    <property type="evidence" value="ECO:0007669"/>
    <property type="project" value="TreeGrafter"/>
</dbReference>
<keyword evidence="8" id="KW-1185">Reference proteome</keyword>
<dbReference type="PANTHER" id="PTHR30055">
    <property type="entry name" value="HTH-TYPE TRANSCRIPTIONAL REGULATOR RUTR"/>
    <property type="match status" value="1"/>
</dbReference>
<comment type="caution">
    <text evidence="7">The sequence shown here is derived from an EMBL/GenBank/DDBJ whole genome shotgun (WGS) entry which is preliminary data.</text>
</comment>
<dbReference type="Pfam" id="PF16859">
    <property type="entry name" value="TetR_C_11"/>
    <property type="match status" value="1"/>
</dbReference>
<accession>A0A3N0CDK4</accession>
<keyword evidence="1" id="KW-0805">Transcription regulation</keyword>
<name>A0A3N0CDK4_9ACTN</name>
<sequence length="202" mass="21489">MWEPEPVVSNPVRPGPGRPRDESIDARILEAALTVYAAKGLSGFTVDQVARAAGCSRPAVSARFPTRTELLLEAVRSFDATLATDDVGSARDQLVRLAENLVDGFGSVAGRATFRIVFDSLDDRALHAAWEDINAVRLAGIAEILERGVERGELPEEVRSEAFLHALVGAAMAKAIYGWLGEGSAGPHDAAGLVDFLLGRPS</sequence>